<comment type="caution">
    <text evidence="2">The sequence shown here is derived from an EMBL/GenBank/DDBJ whole genome shotgun (WGS) entry which is preliminary data.</text>
</comment>
<gene>
    <name evidence="2" type="ORF">RRF57_010072</name>
</gene>
<keyword evidence="3" id="KW-1185">Reference proteome</keyword>
<name>A0AAN7ZCH8_9PEZI</name>
<organism evidence="2 3">
    <name type="scientific">Xylaria bambusicola</name>
    <dbReference type="NCBI Taxonomy" id="326684"/>
    <lineage>
        <taxon>Eukaryota</taxon>
        <taxon>Fungi</taxon>
        <taxon>Dikarya</taxon>
        <taxon>Ascomycota</taxon>
        <taxon>Pezizomycotina</taxon>
        <taxon>Sordariomycetes</taxon>
        <taxon>Xylariomycetidae</taxon>
        <taxon>Xylariales</taxon>
        <taxon>Xylariaceae</taxon>
        <taxon>Xylaria</taxon>
    </lineage>
</organism>
<evidence type="ECO:0000256" key="1">
    <source>
        <dbReference type="SAM" id="MobiDB-lite"/>
    </source>
</evidence>
<reference evidence="2 3" key="1">
    <citation type="submission" date="2023-10" db="EMBL/GenBank/DDBJ databases">
        <title>Draft genome sequence of Xylaria bambusicola isolate GMP-LS, the root and basal stem rot pathogen of sugarcane in Indonesia.</title>
        <authorList>
            <person name="Selvaraj P."/>
            <person name="Muralishankar V."/>
            <person name="Muruganantham S."/>
            <person name="Sp S."/>
            <person name="Haryani S."/>
            <person name="Lau K.J.X."/>
            <person name="Naqvi N.I."/>
        </authorList>
    </citation>
    <scope>NUCLEOTIDE SEQUENCE [LARGE SCALE GENOMIC DNA]</scope>
    <source>
        <strain evidence="2">GMP-LS</strain>
    </source>
</reference>
<evidence type="ECO:0000313" key="2">
    <source>
        <dbReference type="EMBL" id="KAK5634358.1"/>
    </source>
</evidence>
<dbReference type="PANTHER" id="PTHR40619">
    <property type="entry name" value="FUNGAL STAND N-TERMINAL GOODBYE DOMAIN-CONTAINING PROTEIN"/>
    <property type="match status" value="1"/>
</dbReference>
<proteinExistence type="predicted"/>
<protein>
    <recommendedName>
        <fullName evidence="4">Fungal STAND N-terminal Goodbye domain-containing protein</fullName>
    </recommendedName>
</protein>
<accession>A0AAN7ZCH8</accession>
<dbReference type="AlphaFoldDB" id="A0AAN7ZCH8"/>
<sequence length="657" mass="73892">MSTNMATGMELESNLPQTLVRTMSDRLEVSTFDHWRNSDDAVSISSSLATPATYDEQRSVWRRPGSQKDLESAINQYLQQNKHEFNSKWSTWQGVLEQLDNAATIYYEKARGNPARATIRKGETLSRNLIPLLESIPNDNGLGLLKGGLLVIFNAVKRRSEACEKVFHCFKLIPETIARVHSSERLFPHEKGVKACIDDFYSILTVSIPRLIRILNRKESETRVIRMGKLLLGDQVKDVDACIQSVNEAVRKLNEYVHNLERSRDAQTAKTTDKIHSNLSVVRSEVSEIRQDLKSLIGGLNEPLEAIRERYATIRESQIKEITDEATMAILNGLYRMLAERRRTKDPDNEGTIPQALWQTPPPLPRAQTIGTGESSTTQSSLEGLLETLVGEPVYLERLNDYGEIIRKRHQLSNRAFMKAAYLKSAPYFQTWLSATTSDILLVDGHDTRGRISAMSVFCAMLAQALWTIQSQSTTPLTQSIALFFACGAHTEPEDILTGPCGIVRSLIGQILVSRSGQAPDLTFINEADALLIDIQENRIDALCFLFQELLRQLPSETILYCVIDGISLYETSYLNWKDDLDYLIEVLRDLTDINQVNEAHGPIVKVLLASADKSTGVYRLVPNQKRVDLRAQNQVPTTPTERSLLGDIQRSLHPEA</sequence>
<dbReference type="Proteomes" id="UP001305414">
    <property type="component" value="Unassembled WGS sequence"/>
</dbReference>
<evidence type="ECO:0000313" key="3">
    <source>
        <dbReference type="Proteomes" id="UP001305414"/>
    </source>
</evidence>
<evidence type="ECO:0008006" key="4">
    <source>
        <dbReference type="Google" id="ProtNLM"/>
    </source>
</evidence>
<dbReference type="PANTHER" id="PTHR40619:SF3">
    <property type="entry name" value="FUNGAL STAND N-TERMINAL GOODBYE DOMAIN-CONTAINING PROTEIN"/>
    <property type="match status" value="1"/>
</dbReference>
<feature type="region of interest" description="Disordered" evidence="1">
    <location>
        <begin position="345"/>
        <end position="364"/>
    </location>
</feature>
<dbReference type="EMBL" id="JAWHQM010000040">
    <property type="protein sequence ID" value="KAK5634358.1"/>
    <property type="molecule type" value="Genomic_DNA"/>
</dbReference>